<protein>
    <recommendedName>
        <fullName evidence="2">Delta(24)-sterol reductase</fullName>
        <ecNumber evidence="2">1.3.1.72</ecNumber>
    </recommendedName>
</protein>
<dbReference type="InterPro" id="IPR016166">
    <property type="entry name" value="FAD-bd_PCMH"/>
</dbReference>
<dbReference type="GO" id="GO:0016020">
    <property type="term" value="C:membrane"/>
    <property type="evidence" value="ECO:0007669"/>
    <property type="project" value="UniProtKB-SubCell"/>
</dbReference>
<dbReference type="PROSITE" id="PS51387">
    <property type="entry name" value="FAD_PCMH"/>
    <property type="match status" value="1"/>
</dbReference>
<dbReference type="InterPro" id="IPR040165">
    <property type="entry name" value="Diminuto-like"/>
</dbReference>
<dbReference type="Pfam" id="PF01565">
    <property type="entry name" value="FAD_binding_4"/>
    <property type="match status" value="1"/>
</dbReference>
<keyword evidence="10" id="KW-1185">Reference proteome</keyword>
<dbReference type="InterPro" id="IPR016169">
    <property type="entry name" value="FAD-bd_PCMH_sub2"/>
</dbReference>
<evidence type="ECO:0000256" key="1">
    <source>
        <dbReference type="ARBA" id="ARBA00004167"/>
    </source>
</evidence>
<dbReference type="Proteomes" id="UP000247811">
    <property type="component" value="Unassembled WGS sequence"/>
</dbReference>
<dbReference type="OrthoDB" id="143770at2"/>
<feature type="domain" description="FAD-binding PCMH-type" evidence="8">
    <location>
        <begin position="1"/>
        <end position="177"/>
    </location>
</feature>
<evidence type="ECO:0000313" key="9">
    <source>
        <dbReference type="EMBL" id="PXW94933.1"/>
    </source>
</evidence>
<proteinExistence type="predicted"/>
<evidence type="ECO:0000259" key="8">
    <source>
        <dbReference type="PROSITE" id="PS51387"/>
    </source>
</evidence>
<dbReference type="PANTHER" id="PTHR10801">
    <property type="entry name" value="24-DEHYDROCHOLESTEROL REDUCTASE"/>
    <property type="match status" value="1"/>
</dbReference>
<accession>A0A318GY91</accession>
<keyword evidence="5" id="KW-1133">Transmembrane helix</keyword>
<dbReference type="InterPro" id="IPR006094">
    <property type="entry name" value="Oxid_FAD_bind_N"/>
</dbReference>
<evidence type="ECO:0000256" key="4">
    <source>
        <dbReference type="ARBA" id="ARBA00022827"/>
    </source>
</evidence>
<dbReference type="EMBL" id="QJJS01000011">
    <property type="protein sequence ID" value="PXW94933.1"/>
    <property type="molecule type" value="Genomic_DNA"/>
</dbReference>
<evidence type="ECO:0000256" key="5">
    <source>
        <dbReference type="ARBA" id="ARBA00022989"/>
    </source>
</evidence>
<name>A0A318GY91_9BURK</name>
<evidence type="ECO:0000313" key="10">
    <source>
        <dbReference type="Proteomes" id="UP000247811"/>
    </source>
</evidence>
<evidence type="ECO:0000256" key="3">
    <source>
        <dbReference type="ARBA" id="ARBA00022692"/>
    </source>
</evidence>
<reference evidence="9 10" key="1">
    <citation type="submission" date="2018-05" db="EMBL/GenBank/DDBJ databases">
        <title>Genomic Encyclopedia of Type Strains, Phase IV (KMG-IV): sequencing the most valuable type-strain genomes for metagenomic binning, comparative biology and taxonomic classification.</title>
        <authorList>
            <person name="Goeker M."/>
        </authorList>
    </citation>
    <scope>NUCLEOTIDE SEQUENCE [LARGE SCALE GENOMIC DNA]</scope>
    <source>
        <strain evidence="9 10">DSM 566</strain>
    </source>
</reference>
<gene>
    <name evidence="9" type="ORF">C7444_11115</name>
</gene>
<dbReference type="Gene3D" id="3.30.465.10">
    <property type="match status" value="1"/>
</dbReference>
<dbReference type="InterPro" id="IPR036318">
    <property type="entry name" value="FAD-bd_PCMH-like_sf"/>
</dbReference>
<keyword evidence="4" id="KW-0274">FAD</keyword>
<dbReference type="EC" id="1.3.1.72" evidence="2"/>
<dbReference type="PANTHER" id="PTHR10801:SF0">
    <property type="entry name" value="DELTA(24)-STEROL REDUCTASE"/>
    <property type="match status" value="1"/>
</dbReference>
<evidence type="ECO:0000256" key="7">
    <source>
        <dbReference type="ARBA" id="ARBA00023136"/>
    </source>
</evidence>
<dbReference type="GO" id="GO:0050614">
    <property type="term" value="F:Delta24-sterol reductase activity"/>
    <property type="evidence" value="ECO:0007669"/>
    <property type="project" value="UniProtKB-EC"/>
</dbReference>
<keyword evidence="3" id="KW-0812">Transmembrane</keyword>
<sequence>MSVTSWGRWPRCTPALERQLHDRDAPLPRGEGAGLLPHGLGRSYGDVALNHHGTVLHTRGLDRFIDFDRATGVLRAEAGVSLDQILRLVVPQGWFLAVTPGTRFVTLGGALANDVHGKNHHRAGSFGCHVRAFELQRSDGSRRRCSPAEHADWYAATIGGLGLTGLVTWVEIQLVPISQPWLWVHHRRFGHLDDYWALDAEFGSRHEHSVAWVDCLHGGRGIHSAGDFVGAQAELPRHRSAKRRFPFDPPVSLVNGPSLRAFNAAYYHRPLAAQGLQHFEPFFYPLDAVQDWNRVYGRAGFFQYQCVLPRPAMREGAAELLRRIGRSGQGSFLAVFKTFGERRSPGLLSFPRPGATLALDFPHRGEATLALLRELDAVVTDAGGALYPAKDARMGPALFRLGYPRLDTFVPYIDPVFSSSFWRRVTASGPAP</sequence>
<comment type="caution">
    <text evidence="9">The sequence shown here is derived from an EMBL/GenBank/DDBJ whole genome shotgun (WGS) entry which is preliminary data.</text>
</comment>
<dbReference type="RefSeq" id="WP_110401188.1">
    <property type="nucleotide sequence ID" value="NZ_QJJS01000011.1"/>
</dbReference>
<comment type="subcellular location">
    <subcellularLocation>
        <location evidence="1">Membrane</location>
        <topology evidence="1">Single-pass membrane protein</topology>
    </subcellularLocation>
</comment>
<keyword evidence="6" id="KW-0560">Oxidoreductase</keyword>
<organism evidence="9 10">
    <name type="scientific">Sphaerotilus hippei</name>
    <dbReference type="NCBI Taxonomy" id="744406"/>
    <lineage>
        <taxon>Bacteria</taxon>
        <taxon>Pseudomonadati</taxon>
        <taxon>Pseudomonadota</taxon>
        <taxon>Betaproteobacteria</taxon>
        <taxon>Burkholderiales</taxon>
        <taxon>Sphaerotilaceae</taxon>
        <taxon>Sphaerotilus</taxon>
    </lineage>
</organism>
<keyword evidence="4" id="KW-0285">Flavoprotein</keyword>
<dbReference type="SUPFAM" id="SSF56176">
    <property type="entry name" value="FAD-binding/transporter-associated domain-like"/>
    <property type="match status" value="1"/>
</dbReference>
<keyword evidence="7" id="KW-0472">Membrane</keyword>
<evidence type="ECO:0000256" key="2">
    <source>
        <dbReference type="ARBA" id="ARBA00012405"/>
    </source>
</evidence>
<dbReference type="AlphaFoldDB" id="A0A318GY91"/>
<dbReference type="GO" id="GO:0071949">
    <property type="term" value="F:FAD binding"/>
    <property type="evidence" value="ECO:0007669"/>
    <property type="project" value="InterPro"/>
</dbReference>
<evidence type="ECO:0000256" key="6">
    <source>
        <dbReference type="ARBA" id="ARBA00023002"/>
    </source>
</evidence>